<feature type="transmembrane region" description="Helical" evidence="6">
    <location>
        <begin position="116"/>
        <end position="135"/>
    </location>
</feature>
<keyword evidence="4 6" id="KW-0472">Membrane</keyword>
<sequence>MTAYWMILDSWTLTRRTLLHWRNQPAQLLLGLFFPVMVLLMFAYLFGGAMIVPGGGDYREFLLPGMFTLTMAFGLEGTYTAVAADAQRGVTDRFRTMPISAASVVTGRSVADMLDAAVGLVALIACGLAIGWRWHHGAADALLAVGLLLLLRYSLLWLGIWLALAAGKPETLMAVQILVWPLGFLSSVFTSPDTMPGWLGTIAGWNPLSATADATRHLFGNPGSAGPIWPAVVWPIVLLAVFAPLAIRRYRRLT</sequence>
<comment type="similarity">
    <text evidence="6">Belongs to the ABC-2 integral membrane protein family.</text>
</comment>
<reference evidence="9" key="1">
    <citation type="journal article" date="2019" name="Int. J. Syst. Evol. Microbiol.">
        <title>The Global Catalogue of Microorganisms (GCM) 10K type strain sequencing project: providing services to taxonomists for standard genome sequencing and annotation.</title>
        <authorList>
            <consortium name="The Broad Institute Genomics Platform"/>
            <consortium name="The Broad Institute Genome Sequencing Center for Infectious Disease"/>
            <person name="Wu L."/>
            <person name="Ma J."/>
        </authorList>
    </citation>
    <scope>NUCLEOTIDE SEQUENCE [LARGE SCALE GENOMIC DNA]</scope>
    <source>
        <strain evidence="9">XZYJT-10</strain>
    </source>
</reference>
<dbReference type="InterPro" id="IPR000412">
    <property type="entry name" value="ABC_2_transport"/>
</dbReference>
<keyword evidence="3 6" id="KW-1133">Transmembrane helix</keyword>
<dbReference type="EMBL" id="JBHTBJ010000015">
    <property type="protein sequence ID" value="MFC7276601.1"/>
    <property type="molecule type" value="Genomic_DNA"/>
</dbReference>
<keyword evidence="5" id="KW-0046">Antibiotic resistance</keyword>
<dbReference type="PIRSF" id="PIRSF006648">
    <property type="entry name" value="DrrB"/>
    <property type="match status" value="1"/>
</dbReference>
<evidence type="ECO:0000256" key="3">
    <source>
        <dbReference type="ARBA" id="ARBA00022989"/>
    </source>
</evidence>
<dbReference type="InterPro" id="IPR047817">
    <property type="entry name" value="ABC2_TM_bact-type"/>
</dbReference>
<dbReference type="PROSITE" id="PS51012">
    <property type="entry name" value="ABC_TM2"/>
    <property type="match status" value="1"/>
</dbReference>
<evidence type="ECO:0000256" key="2">
    <source>
        <dbReference type="ARBA" id="ARBA00022692"/>
    </source>
</evidence>
<dbReference type="InterPro" id="IPR051784">
    <property type="entry name" value="Nod_factor_ABC_transporter"/>
</dbReference>
<dbReference type="InterPro" id="IPR013525">
    <property type="entry name" value="ABC2_TM"/>
</dbReference>
<comment type="caution">
    <text evidence="8">The sequence shown here is derived from an EMBL/GenBank/DDBJ whole genome shotgun (WGS) entry which is preliminary data.</text>
</comment>
<gene>
    <name evidence="8" type="ORF">ACFQS1_21630</name>
</gene>
<evidence type="ECO:0000256" key="1">
    <source>
        <dbReference type="ARBA" id="ARBA00004141"/>
    </source>
</evidence>
<organism evidence="8 9">
    <name type="scientific">Paractinoplanes rhizophilus</name>
    <dbReference type="NCBI Taxonomy" id="1416877"/>
    <lineage>
        <taxon>Bacteria</taxon>
        <taxon>Bacillati</taxon>
        <taxon>Actinomycetota</taxon>
        <taxon>Actinomycetes</taxon>
        <taxon>Micromonosporales</taxon>
        <taxon>Micromonosporaceae</taxon>
        <taxon>Paractinoplanes</taxon>
    </lineage>
</organism>
<feature type="transmembrane region" description="Helical" evidence="6">
    <location>
        <begin position="28"/>
        <end position="52"/>
    </location>
</feature>
<keyword evidence="6" id="KW-0813">Transport</keyword>
<keyword evidence="9" id="KW-1185">Reference proteome</keyword>
<dbReference type="RefSeq" id="WP_378971123.1">
    <property type="nucleotide sequence ID" value="NZ_JBHTBJ010000015.1"/>
</dbReference>
<feature type="transmembrane region" description="Helical" evidence="6">
    <location>
        <begin position="171"/>
        <end position="189"/>
    </location>
</feature>
<evidence type="ECO:0000259" key="7">
    <source>
        <dbReference type="PROSITE" id="PS51012"/>
    </source>
</evidence>
<keyword evidence="2 6" id="KW-0812">Transmembrane</keyword>
<dbReference type="PANTHER" id="PTHR43229">
    <property type="entry name" value="NODULATION PROTEIN J"/>
    <property type="match status" value="1"/>
</dbReference>
<evidence type="ECO:0000256" key="5">
    <source>
        <dbReference type="ARBA" id="ARBA00023251"/>
    </source>
</evidence>
<feature type="transmembrane region" description="Helical" evidence="6">
    <location>
        <begin position="228"/>
        <end position="247"/>
    </location>
</feature>
<dbReference type="PANTHER" id="PTHR43229:SF2">
    <property type="entry name" value="NODULATION PROTEIN J"/>
    <property type="match status" value="1"/>
</dbReference>
<evidence type="ECO:0000256" key="4">
    <source>
        <dbReference type="ARBA" id="ARBA00023136"/>
    </source>
</evidence>
<comment type="caution">
    <text evidence="6">Lacks conserved residue(s) required for the propagation of feature annotation.</text>
</comment>
<comment type="subcellular location">
    <subcellularLocation>
        <location evidence="6">Cell membrane</location>
        <topology evidence="6">Multi-pass membrane protein</topology>
    </subcellularLocation>
    <subcellularLocation>
        <location evidence="1">Membrane</location>
        <topology evidence="1">Multi-pass membrane protein</topology>
    </subcellularLocation>
</comment>
<feature type="domain" description="ABC transmembrane type-2" evidence="7">
    <location>
        <begin position="26"/>
        <end position="253"/>
    </location>
</feature>
<feature type="transmembrane region" description="Helical" evidence="6">
    <location>
        <begin position="141"/>
        <end position="164"/>
    </location>
</feature>
<dbReference type="Pfam" id="PF01061">
    <property type="entry name" value="ABC2_membrane"/>
    <property type="match status" value="1"/>
</dbReference>
<evidence type="ECO:0000313" key="8">
    <source>
        <dbReference type="EMBL" id="MFC7276601.1"/>
    </source>
</evidence>
<evidence type="ECO:0000256" key="6">
    <source>
        <dbReference type="RuleBase" id="RU361157"/>
    </source>
</evidence>
<keyword evidence="6" id="KW-1003">Cell membrane</keyword>
<proteinExistence type="inferred from homology"/>
<name>A0ABW2HV97_9ACTN</name>
<dbReference type="Proteomes" id="UP001596548">
    <property type="component" value="Unassembled WGS sequence"/>
</dbReference>
<evidence type="ECO:0000313" key="9">
    <source>
        <dbReference type="Proteomes" id="UP001596548"/>
    </source>
</evidence>
<accession>A0ABW2HV97</accession>
<protein>
    <recommendedName>
        <fullName evidence="6">Transport permease protein</fullName>
    </recommendedName>
</protein>